<evidence type="ECO:0000313" key="3">
    <source>
        <dbReference type="EMBL" id="RRC96324.1"/>
    </source>
</evidence>
<name>A0A3P1SGY4_9ACTO</name>
<evidence type="ECO:0000256" key="2">
    <source>
        <dbReference type="SAM" id="Phobius"/>
    </source>
</evidence>
<proteinExistence type="predicted"/>
<protein>
    <submittedName>
        <fullName evidence="3">Uncharacterized protein</fullName>
    </submittedName>
</protein>
<dbReference type="Proteomes" id="UP000280444">
    <property type="component" value="Unassembled WGS sequence"/>
</dbReference>
<comment type="caution">
    <text evidence="3">The sequence shown here is derived from an EMBL/GenBank/DDBJ whole genome shotgun (WGS) entry which is preliminary data.</text>
</comment>
<feature type="transmembrane region" description="Helical" evidence="2">
    <location>
        <begin position="25"/>
        <end position="43"/>
    </location>
</feature>
<dbReference type="AlphaFoldDB" id="A0A3P1SGY4"/>
<sequence length="163" mass="17803">MTENSHPHPSTPAERPASPPVWPKVSVAVLSGLIVALLAWHFLPSLNAASGSDRALYDEAVSAYKSAEEDLALAAGEAVKVLRSAQERSDDSTFTAVTEIDELRTLLETEPPAYEAPDTSGLSRDELRAQHEHVETITDEIRTLTHKLSRQAAKVERILKRPS</sequence>
<reference evidence="3 4" key="1">
    <citation type="submission" date="2018-11" db="EMBL/GenBank/DDBJ databases">
        <title>Genomes From Bacteria Associated with the Canine Oral Cavity: a Test Case for Automated Genome-Based Taxonomic Assignment.</title>
        <authorList>
            <person name="Coil D.A."/>
            <person name="Jospin G."/>
            <person name="Darling A.E."/>
            <person name="Wallis C."/>
            <person name="Davis I.J."/>
            <person name="Harris S."/>
            <person name="Eisen J.A."/>
            <person name="Holcombe L.J."/>
            <person name="O'Flynn C."/>
        </authorList>
    </citation>
    <scope>NUCLEOTIDE SEQUENCE [LARGE SCALE GENOMIC DNA]</scope>
    <source>
        <strain evidence="3 4">OH770</strain>
    </source>
</reference>
<keyword evidence="2" id="KW-0472">Membrane</keyword>
<dbReference type="EMBL" id="RQZF01000001">
    <property type="protein sequence ID" value="RRC96324.1"/>
    <property type="molecule type" value="Genomic_DNA"/>
</dbReference>
<keyword evidence="4" id="KW-1185">Reference proteome</keyword>
<keyword evidence="2" id="KW-0812">Transmembrane</keyword>
<organism evidence="3 4">
    <name type="scientific">Schaalia canis</name>
    <dbReference type="NCBI Taxonomy" id="100469"/>
    <lineage>
        <taxon>Bacteria</taxon>
        <taxon>Bacillati</taxon>
        <taxon>Actinomycetota</taxon>
        <taxon>Actinomycetes</taxon>
        <taxon>Actinomycetales</taxon>
        <taxon>Actinomycetaceae</taxon>
        <taxon>Schaalia</taxon>
    </lineage>
</organism>
<gene>
    <name evidence="3" type="ORF">EII11_01340</name>
</gene>
<evidence type="ECO:0000313" key="4">
    <source>
        <dbReference type="Proteomes" id="UP000280444"/>
    </source>
</evidence>
<dbReference type="RefSeq" id="WP_124867796.1">
    <property type="nucleotide sequence ID" value="NZ_RQZF01000001.1"/>
</dbReference>
<accession>A0A3P1SGY4</accession>
<feature type="region of interest" description="Disordered" evidence="1">
    <location>
        <begin position="1"/>
        <end position="20"/>
    </location>
</feature>
<evidence type="ECO:0000256" key="1">
    <source>
        <dbReference type="SAM" id="MobiDB-lite"/>
    </source>
</evidence>
<keyword evidence="2" id="KW-1133">Transmembrane helix</keyword>